<dbReference type="Proteomes" id="UP000230078">
    <property type="component" value="Unassembled WGS sequence"/>
</dbReference>
<keyword evidence="1" id="KW-0472">Membrane</keyword>
<accession>A0A2M7V520</accession>
<feature type="transmembrane region" description="Helical" evidence="1">
    <location>
        <begin position="134"/>
        <end position="151"/>
    </location>
</feature>
<protein>
    <recommendedName>
        <fullName evidence="4">Glycerophosphoryl diester phosphodiesterase membrane domain-containing protein</fullName>
    </recommendedName>
</protein>
<evidence type="ECO:0000313" key="3">
    <source>
        <dbReference type="Proteomes" id="UP000230078"/>
    </source>
</evidence>
<evidence type="ECO:0000313" key="2">
    <source>
        <dbReference type="EMBL" id="PIZ93622.1"/>
    </source>
</evidence>
<sequence>MLMSITDIIVESFKLYKNNFKRFFVFMVLTFVPGALVIISKFLLTNFFSGKTLGGLGLSYLVFLIVALLLSAISFWCNVAFIRVIAHAYTGQVSSSVGTELSSATKIFWPAIGVTILTVLAVLGGMILLIIPGIIFMLWFAFSYASVTIDNTNVMDGMHKSKALVDGRWWKVLWRLFFPTVVFGIVAVIAANIVEMPLTYILKNTAPTSSLFATWSLLAKIIDSFTTAIFTPLTTIAMVVLYFELKKDPQGAVVPQMAEAKTSTPLSPPTKNI</sequence>
<organism evidence="2 3">
    <name type="scientific">Candidatus Magasanikbacteria bacterium CG_4_10_14_0_2_um_filter_41_31</name>
    <dbReference type="NCBI Taxonomy" id="1974639"/>
    <lineage>
        <taxon>Bacteria</taxon>
        <taxon>Candidatus Magasanikiibacteriota</taxon>
    </lineage>
</organism>
<keyword evidence="1" id="KW-0812">Transmembrane</keyword>
<feature type="transmembrane region" description="Helical" evidence="1">
    <location>
        <begin position="107"/>
        <end position="128"/>
    </location>
</feature>
<feature type="transmembrane region" description="Helical" evidence="1">
    <location>
        <begin position="172"/>
        <end position="194"/>
    </location>
</feature>
<dbReference type="AlphaFoldDB" id="A0A2M7V520"/>
<dbReference type="EMBL" id="PFPI01000018">
    <property type="protein sequence ID" value="PIZ93622.1"/>
    <property type="molecule type" value="Genomic_DNA"/>
</dbReference>
<reference evidence="3" key="1">
    <citation type="submission" date="2017-09" db="EMBL/GenBank/DDBJ databases">
        <title>Depth-based differentiation of microbial function through sediment-hosted aquifers and enrichment of novel symbionts in the deep terrestrial subsurface.</title>
        <authorList>
            <person name="Probst A.J."/>
            <person name="Ladd B."/>
            <person name="Jarett J.K."/>
            <person name="Geller-Mcgrath D.E."/>
            <person name="Sieber C.M.K."/>
            <person name="Emerson J.B."/>
            <person name="Anantharaman K."/>
            <person name="Thomas B.C."/>
            <person name="Malmstrom R."/>
            <person name="Stieglmeier M."/>
            <person name="Klingl A."/>
            <person name="Woyke T."/>
            <person name="Ryan C.M."/>
            <person name="Banfield J.F."/>
        </authorList>
    </citation>
    <scope>NUCLEOTIDE SEQUENCE [LARGE SCALE GENOMIC DNA]</scope>
</reference>
<comment type="caution">
    <text evidence="2">The sequence shown here is derived from an EMBL/GenBank/DDBJ whole genome shotgun (WGS) entry which is preliminary data.</text>
</comment>
<keyword evidence="1" id="KW-1133">Transmembrane helix</keyword>
<feature type="transmembrane region" description="Helical" evidence="1">
    <location>
        <begin position="23"/>
        <end position="48"/>
    </location>
</feature>
<feature type="transmembrane region" description="Helical" evidence="1">
    <location>
        <begin position="214"/>
        <end position="243"/>
    </location>
</feature>
<feature type="transmembrane region" description="Helical" evidence="1">
    <location>
        <begin position="60"/>
        <end position="86"/>
    </location>
</feature>
<proteinExistence type="predicted"/>
<name>A0A2M7V520_9BACT</name>
<gene>
    <name evidence="2" type="ORF">COX83_01380</name>
</gene>
<evidence type="ECO:0000256" key="1">
    <source>
        <dbReference type="SAM" id="Phobius"/>
    </source>
</evidence>
<evidence type="ECO:0008006" key="4">
    <source>
        <dbReference type="Google" id="ProtNLM"/>
    </source>
</evidence>